<evidence type="ECO:0000313" key="1">
    <source>
        <dbReference type="EMBL" id="EAR61161.1"/>
    </source>
</evidence>
<dbReference type="AlphaFoldDB" id="A0A7U8C783"/>
<dbReference type="EMBL" id="AAOW01000010">
    <property type="protein sequence ID" value="EAR61161.1"/>
    <property type="molecule type" value="Genomic_DNA"/>
</dbReference>
<dbReference type="Proteomes" id="UP000002171">
    <property type="component" value="Unassembled WGS sequence"/>
</dbReference>
<sequence>MWIDREIRDFSHGHLELLVQNLIPAIKIPLFASQAELRNLKNALLTESVRGNSVPEVTRLGISQYQHGVLKSKQDYLKLAIQSREVQKVIFAASFDPLNRLIQLFNEQGVDLDIMAEEGQQYFAGCGKVRNGFSPIHVDYAPQDSDGWEIGAASAQLAWNLYLDPGSKAGELMLWDKCWSPEDDIYQVDDNYYYEAEVVAGIDPLMVPVEVGSVFLINSRNFHAVNEAENRLAFGSFISVFGDGRMRLFS</sequence>
<proteinExistence type="predicted"/>
<evidence type="ECO:0000313" key="2">
    <source>
        <dbReference type="Proteomes" id="UP000002171"/>
    </source>
</evidence>
<organism evidence="1 2">
    <name type="scientific">Neptuniibacter caesariensis</name>
    <dbReference type="NCBI Taxonomy" id="207954"/>
    <lineage>
        <taxon>Bacteria</taxon>
        <taxon>Pseudomonadati</taxon>
        <taxon>Pseudomonadota</taxon>
        <taxon>Gammaproteobacteria</taxon>
        <taxon>Oceanospirillales</taxon>
        <taxon>Oceanospirillaceae</taxon>
        <taxon>Neptuniibacter</taxon>
    </lineage>
</organism>
<comment type="caution">
    <text evidence="1">The sequence shown here is derived from an EMBL/GenBank/DDBJ whole genome shotgun (WGS) entry which is preliminary data.</text>
</comment>
<name>A0A7U8C783_NEPCE</name>
<dbReference type="OrthoDB" id="6532393at2"/>
<keyword evidence="2" id="KW-1185">Reference proteome</keyword>
<dbReference type="Gene3D" id="2.60.120.620">
    <property type="entry name" value="q2cbj1_9rhob like domain"/>
    <property type="match status" value="1"/>
</dbReference>
<evidence type="ECO:0008006" key="3">
    <source>
        <dbReference type="Google" id="ProtNLM"/>
    </source>
</evidence>
<protein>
    <recommendedName>
        <fullName evidence="3">Prolyl 4-hydroxylase alpha subunit Fe(2+) 2OG dioxygenase domain-containing protein</fullName>
    </recommendedName>
</protein>
<dbReference type="RefSeq" id="WP_007021443.1">
    <property type="nucleotide sequence ID" value="NZ_CH724126.1"/>
</dbReference>
<reference evidence="1 2" key="1">
    <citation type="submission" date="2006-02" db="EMBL/GenBank/DDBJ databases">
        <authorList>
            <person name="Pinhassi J."/>
            <person name="Pedros-Alio C."/>
            <person name="Ferriera S."/>
            <person name="Johnson J."/>
            <person name="Kravitz S."/>
            <person name="Halpern A."/>
            <person name="Remington K."/>
            <person name="Beeson K."/>
            <person name="Tran B."/>
            <person name="Rogers Y.-H."/>
            <person name="Friedman R."/>
            <person name="Venter J.C."/>
        </authorList>
    </citation>
    <scope>NUCLEOTIDE SEQUENCE [LARGE SCALE GENOMIC DNA]</scope>
    <source>
        <strain evidence="1 2">MED92</strain>
    </source>
</reference>
<gene>
    <name evidence="1" type="ORF">MED92_04884</name>
</gene>
<accession>A0A7U8C783</accession>